<evidence type="ECO:0000256" key="12">
    <source>
        <dbReference type="ARBA" id="ARBA00037198"/>
    </source>
</evidence>
<reference evidence="17" key="2">
    <citation type="submission" date="2025-08" db="UniProtKB">
        <authorList>
            <consortium name="Ensembl"/>
        </authorList>
    </citation>
    <scope>IDENTIFICATION</scope>
</reference>
<evidence type="ECO:0000313" key="18">
    <source>
        <dbReference type="Proteomes" id="UP000694395"/>
    </source>
</evidence>
<dbReference type="PROSITE" id="PS50042">
    <property type="entry name" value="CNMP_BINDING_3"/>
    <property type="match status" value="2"/>
</dbReference>
<dbReference type="Pfam" id="PF02197">
    <property type="entry name" value="RIIa"/>
    <property type="match status" value="1"/>
</dbReference>
<dbReference type="Proteomes" id="UP000694395">
    <property type="component" value="Chromosome 9"/>
</dbReference>
<evidence type="ECO:0000256" key="2">
    <source>
        <dbReference type="ARBA" id="ARBA00004496"/>
    </source>
</evidence>
<dbReference type="FunFam" id="2.60.120.10:FF:000027">
    <property type="entry name" value="Protein kinase cAMP-dependent type II regulatory subunit alpha"/>
    <property type="match status" value="1"/>
</dbReference>
<evidence type="ECO:0000256" key="13">
    <source>
        <dbReference type="ARBA" id="ARBA00041039"/>
    </source>
</evidence>
<dbReference type="CDD" id="cd00038">
    <property type="entry name" value="CAP_ED"/>
    <property type="match status" value="2"/>
</dbReference>
<dbReference type="FunFam" id="1.20.890.10:FF:000002">
    <property type="entry name" value="cAMP-dependent protein kinase type II-alpha regulatory subunit"/>
    <property type="match status" value="1"/>
</dbReference>
<comment type="subcellular location">
    <subcellularLocation>
        <location evidence="1">Cell membrane</location>
    </subcellularLocation>
    <subcellularLocation>
        <location evidence="2">Cytoplasm</location>
    </subcellularLocation>
</comment>
<dbReference type="GO" id="GO:0005886">
    <property type="term" value="C:plasma membrane"/>
    <property type="evidence" value="ECO:0007669"/>
    <property type="project" value="UniProtKB-SubCell"/>
</dbReference>
<dbReference type="SMART" id="SM00100">
    <property type="entry name" value="cNMP"/>
    <property type="match status" value="2"/>
</dbReference>
<evidence type="ECO:0000256" key="10">
    <source>
        <dbReference type="ARBA" id="ARBA00023136"/>
    </source>
</evidence>
<sequence>MSIEIPVGLTELLQGYTVEVLRQRPPDLVEFAVQYFTRLRDTRSQDGAGAAVKLGKGVMFDGEPMQTESNGDEDGSDESDFEPPPPSRYNRRVSVCAEAFNPDDDDEVEEPRVVHPKTDEQRCRLQDACKDILLFKTLEQEQFSEVLDAMFELRVQPQEHVIDQGDDGDNFYVIERGIYDIVVLIDGVGTCVGQYDNKGSFGELALMYNTPRAATIIATQEGALWGLDRATFRRLIVKNNAKKRRLYEQFVESVPLLKSLELSERMKIVDVLGMKTFSDGERIIMQGDRADCFYIVETGEVKIMMKSKVNRTVQDSTFPDPVEITRCSRGQYFGELALVTNKPRAASVYAVGEVKCLVIDIQAFERLLGSCKEIMKRNITHYEEQLVALFGSSMDLRD</sequence>
<evidence type="ECO:0000256" key="9">
    <source>
        <dbReference type="ARBA" id="ARBA00022741"/>
    </source>
</evidence>
<dbReference type="PANTHER" id="PTHR11635">
    <property type="entry name" value="CAMP-DEPENDENT PROTEIN KINASE REGULATORY CHAIN"/>
    <property type="match status" value="1"/>
</dbReference>
<dbReference type="CDD" id="cd12103">
    <property type="entry name" value="DD_RIIalpha_PKA"/>
    <property type="match status" value="1"/>
</dbReference>
<evidence type="ECO:0000256" key="5">
    <source>
        <dbReference type="ARBA" id="ARBA00022490"/>
    </source>
</evidence>
<dbReference type="InterPro" id="IPR050503">
    <property type="entry name" value="cAMP-dep_PK_reg_su-like"/>
</dbReference>
<feature type="binding site" evidence="14">
    <location>
        <position position="344"/>
    </location>
    <ligand>
        <name>3',5'-cyclic AMP</name>
        <dbReference type="ChEBI" id="CHEBI:58165"/>
        <label>2</label>
    </ligand>
</feature>
<dbReference type="GO" id="GO:0005829">
    <property type="term" value="C:cytosol"/>
    <property type="evidence" value="ECO:0007669"/>
    <property type="project" value="TreeGrafter"/>
</dbReference>
<feature type="region of interest" description="Disordered" evidence="15">
    <location>
        <begin position="55"/>
        <end position="90"/>
    </location>
</feature>
<evidence type="ECO:0000256" key="3">
    <source>
        <dbReference type="ARBA" id="ARBA00005753"/>
    </source>
</evidence>
<dbReference type="PANTHER" id="PTHR11635:SF153">
    <property type="entry name" value="CAMP-DEPENDENT PROTEIN KINASE TYPE II-ALPHA REGULATORY SUBUNIT"/>
    <property type="match status" value="1"/>
</dbReference>
<keyword evidence="4" id="KW-1003">Cell membrane</keyword>
<dbReference type="InterPro" id="IPR018490">
    <property type="entry name" value="cNMP-bd_dom_sf"/>
</dbReference>
<dbReference type="InterPro" id="IPR014710">
    <property type="entry name" value="RmlC-like_jellyroll"/>
</dbReference>
<proteinExistence type="inferred from homology"/>
<dbReference type="GO" id="GO:0004862">
    <property type="term" value="F:cAMP-dependent protein kinase inhibitor activity"/>
    <property type="evidence" value="ECO:0007669"/>
    <property type="project" value="TreeGrafter"/>
</dbReference>
<evidence type="ECO:0000256" key="15">
    <source>
        <dbReference type="SAM" id="MobiDB-lite"/>
    </source>
</evidence>
<dbReference type="Gene3D" id="1.20.890.10">
    <property type="entry name" value="cAMP-dependent protein kinase regulatory subunit, dimerization-anchoring domain"/>
    <property type="match status" value="1"/>
</dbReference>
<accession>A0A8C7V5B7</accession>
<name>A0A8C7V5B7_ONCMY</name>
<comment type="function">
    <text evidence="12">Regulatory subunit of the cAMP-dependent protein kinases involved in cAMP signaling in cells. Type II regulatory chains mediate membrane association by binding to anchoring proteins, including the MAP2 kinase.</text>
</comment>
<dbReference type="GO" id="GO:0034236">
    <property type="term" value="F:protein kinase A catalytic subunit binding"/>
    <property type="evidence" value="ECO:0007669"/>
    <property type="project" value="TreeGrafter"/>
</dbReference>
<keyword evidence="18" id="KW-1185">Reference proteome</keyword>
<feature type="binding site" evidence="14">
    <location>
        <position position="335"/>
    </location>
    <ligand>
        <name>3',5'-cyclic AMP</name>
        <dbReference type="ChEBI" id="CHEBI:58165"/>
        <label>2</label>
    </ligand>
</feature>
<dbReference type="SUPFAM" id="SSF51206">
    <property type="entry name" value="cAMP-binding domain-like"/>
    <property type="match status" value="2"/>
</dbReference>
<comment type="similarity">
    <text evidence="3">Belongs to the cAMP-dependent kinase regulatory chain family.</text>
</comment>
<dbReference type="GO" id="GO:0030552">
    <property type="term" value="F:cAMP binding"/>
    <property type="evidence" value="ECO:0007669"/>
    <property type="project" value="UniProtKB-KW"/>
</dbReference>
<dbReference type="PIRSF" id="PIRSF000548">
    <property type="entry name" value="PK_regulatory"/>
    <property type="match status" value="1"/>
</dbReference>
<keyword evidence="10" id="KW-0472">Membrane</keyword>
<protein>
    <recommendedName>
        <fullName evidence="13">cAMP-dependent protein kinase type II-alpha regulatory subunit</fullName>
    </recommendedName>
</protein>
<keyword evidence="5" id="KW-0963">Cytoplasm</keyword>
<feature type="compositionally biased region" description="Acidic residues" evidence="15">
    <location>
        <begin position="70"/>
        <end position="81"/>
    </location>
</feature>
<dbReference type="PRINTS" id="PR00103">
    <property type="entry name" value="CAMPKINASE"/>
</dbReference>
<dbReference type="GeneTree" id="ENSGT00940000154836"/>
<evidence type="ECO:0000256" key="6">
    <source>
        <dbReference type="ARBA" id="ARBA00022553"/>
    </source>
</evidence>
<dbReference type="PROSITE" id="PS00888">
    <property type="entry name" value="CNMP_BINDING_1"/>
    <property type="match status" value="2"/>
</dbReference>
<evidence type="ECO:0000256" key="7">
    <source>
        <dbReference type="ARBA" id="ARBA00022566"/>
    </source>
</evidence>
<dbReference type="InterPro" id="IPR000595">
    <property type="entry name" value="cNMP-bd_dom"/>
</dbReference>
<keyword evidence="11 14" id="KW-0114">cAMP</keyword>
<dbReference type="InterPro" id="IPR012198">
    <property type="entry name" value="cAMP_dep_PK_reg_su"/>
</dbReference>
<feature type="domain" description="Cyclic nucleotide-binding" evidence="16">
    <location>
        <begin position="134"/>
        <end position="253"/>
    </location>
</feature>
<evidence type="ECO:0000313" key="17">
    <source>
        <dbReference type="Ensembl" id="ENSOMYP00000106618.1"/>
    </source>
</evidence>
<dbReference type="PROSITE" id="PS00889">
    <property type="entry name" value="CNMP_BINDING_2"/>
    <property type="match status" value="2"/>
</dbReference>
<dbReference type="Ensembl" id="ENSOMYT00000115517.2">
    <property type="protein sequence ID" value="ENSOMYP00000106618.1"/>
    <property type="gene ID" value="ENSOMYG00000047692.2"/>
</dbReference>
<dbReference type="FunFam" id="2.60.120.10:FF:000017">
    <property type="entry name" value="cAMP-dependent protein kinase type II regulatory subunit"/>
    <property type="match status" value="1"/>
</dbReference>
<reference evidence="17" key="3">
    <citation type="submission" date="2025-09" db="UniProtKB">
        <authorList>
            <consortium name="Ensembl"/>
        </authorList>
    </citation>
    <scope>IDENTIFICATION</scope>
</reference>
<feature type="domain" description="Cyclic nucleotide-binding" evidence="16">
    <location>
        <begin position="256"/>
        <end position="385"/>
    </location>
</feature>
<dbReference type="InterPro" id="IPR003117">
    <property type="entry name" value="cAMP_dep_PK_reg_su_I/II_a/b"/>
</dbReference>
<evidence type="ECO:0000256" key="4">
    <source>
        <dbReference type="ARBA" id="ARBA00022475"/>
    </source>
</evidence>
<organism evidence="17 18">
    <name type="scientific">Oncorhynchus mykiss</name>
    <name type="common">Rainbow trout</name>
    <name type="synonym">Salmo gairdneri</name>
    <dbReference type="NCBI Taxonomy" id="8022"/>
    <lineage>
        <taxon>Eukaryota</taxon>
        <taxon>Metazoa</taxon>
        <taxon>Chordata</taxon>
        <taxon>Craniata</taxon>
        <taxon>Vertebrata</taxon>
        <taxon>Euteleostomi</taxon>
        <taxon>Actinopterygii</taxon>
        <taxon>Neopterygii</taxon>
        <taxon>Teleostei</taxon>
        <taxon>Protacanthopterygii</taxon>
        <taxon>Salmoniformes</taxon>
        <taxon>Salmonidae</taxon>
        <taxon>Salmoninae</taxon>
        <taxon>Oncorhynchus</taxon>
    </lineage>
</organism>
<keyword evidence="9 14" id="KW-0547">Nucleotide-binding</keyword>
<evidence type="ECO:0000256" key="1">
    <source>
        <dbReference type="ARBA" id="ARBA00004236"/>
    </source>
</evidence>
<feature type="binding site" evidence="14">
    <location>
        <position position="212"/>
    </location>
    <ligand>
        <name>3',5'-cyclic AMP</name>
        <dbReference type="ChEBI" id="CHEBI:58165"/>
        <label>1</label>
    </ligand>
</feature>
<evidence type="ECO:0000256" key="11">
    <source>
        <dbReference type="ARBA" id="ARBA00023149"/>
    </source>
</evidence>
<dbReference type="Pfam" id="PF00027">
    <property type="entry name" value="cNMP_binding"/>
    <property type="match status" value="2"/>
</dbReference>
<keyword evidence="8" id="KW-0677">Repeat</keyword>
<dbReference type="AlphaFoldDB" id="A0A8C7V5B7"/>
<evidence type="ECO:0000259" key="16">
    <source>
        <dbReference type="PROSITE" id="PS50042"/>
    </source>
</evidence>
<dbReference type="InterPro" id="IPR018488">
    <property type="entry name" value="cNMP-bd_CS"/>
</dbReference>
<dbReference type="Gene3D" id="2.60.120.10">
    <property type="entry name" value="Jelly Rolls"/>
    <property type="match status" value="2"/>
</dbReference>
<gene>
    <name evidence="17" type="primary">prkar2aa</name>
</gene>
<reference evidence="17" key="1">
    <citation type="submission" date="2020-07" db="EMBL/GenBank/DDBJ databases">
        <title>A long reads based de novo assembly of the rainbow trout Arlee double haploid line genome.</title>
        <authorList>
            <person name="Gao G."/>
            <person name="Palti Y."/>
        </authorList>
    </citation>
    <scope>NUCLEOTIDE SEQUENCE [LARGE SCALE GENOMIC DNA]</scope>
</reference>
<dbReference type="SMART" id="SM00394">
    <property type="entry name" value="RIIa"/>
    <property type="match status" value="1"/>
</dbReference>
<dbReference type="SUPFAM" id="SSF47391">
    <property type="entry name" value="Dimerization-anchoring domain of cAMP-dependent PK regulatory subunit"/>
    <property type="match status" value="1"/>
</dbReference>
<feature type="binding site" evidence="14">
    <location>
        <position position="203"/>
    </location>
    <ligand>
        <name>3',5'-cyclic AMP</name>
        <dbReference type="ChEBI" id="CHEBI:58165"/>
        <label>1</label>
    </ligand>
</feature>
<dbReference type="GO" id="GO:0005952">
    <property type="term" value="C:cAMP-dependent protein kinase complex"/>
    <property type="evidence" value="ECO:0007669"/>
    <property type="project" value="InterPro"/>
</dbReference>
<evidence type="ECO:0000256" key="8">
    <source>
        <dbReference type="ARBA" id="ARBA00022737"/>
    </source>
</evidence>
<keyword evidence="6" id="KW-0597">Phosphoprotein</keyword>
<keyword evidence="7 14" id="KW-0116">cAMP-binding</keyword>
<evidence type="ECO:0000256" key="14">
    <source>
        <dbReference type="PIRSR" id="PIRSR000548-1"/>
    </source>
</evidence>